<dbReference type="EMBL" id="JEMT01023666">
    <property type="protein sequence ID" value="EXX64055.1"/>
    <property type="molecule type" value="Genomic_DNA"/>
</dbReference>
<sequence>MACLKIFSGVFPEIMEEIIRYLRNDFSTLHSCILVNRLWCRLTIPLLWEDPFSIATRNFHFIEIYLHELNNDDKTKLINYRMKNDIIPLNTLFNYSSFIKKLNTKHIIYIIEIWIKEARSLTNKDRAGYKYKECTRLVYEFLFKIFTNNANLNTFEIVLMGYRWDLSFFFEDIFNTSLSNPNFIRNIKNLTLYVSYKNAVTTIEYLRIEQFLSLISSKCNLITSLDLRLDYNENIINNDNNIFKKFTSDIIKSQNGIKKILFNGDSFDILDKLYLLKNLNNPNLLKTIIFNEINFTNININIIEILEKLNGLESFHILNCKLNFDNIQQLINITKPFKLRSLFINMIVVNIEQFQLLLEVYGKYLENIKFGKLSDNESKEKLINLMIKYCPKIRYFELHKSVDDRNIHSTFNLIKNIGYNLNYLDINFPQNFNLCSIILQELGQILPKKLKYLNLNIIINLNDFKIFLNNSKNTFIEKLLILNNNSNDENDERILIYLKEHNMKIKRLNYLAYVKGNGVNLSCMKNEAKEFRSYGIQILNYNDSSIQFVDFVKEMY</sequence>
<dbReference type="HOGENOM" id="CLU_028913_2_1_1"/>
<organism evidence="1 2">
    <name type="scientific">Rhizophagus irregularis (strain DAOM 197198w)</name>
    <name type="common">Glomus intraradices</name>
    <dbReference type="NCBI Taxonomy" id="1432141"/>
    <lineage>
        <taxon>Eukaryota</taxon>
        <taxon>Fungi</taxon>
        <taxon>Fungi incertae sedis</taxon>
        <taxon>Mucoromycota</taxon>
        <taxon>Glomeromycotina</taxon>
        <taxon>Glomeromycetes</taxon>
        <taxon>Glomerales</taxon>
        <taxon>Glomeraceae</taxon>
        <taxon>Rhizophagus</taxon>
    </lineage>
</organism>
<evidence type="ECO:0008006" key="3">
    <source>
        <dbReference type="Google" id="ProtNLM"/>
    </source>
</evidence>
<accession>A0A015JAY2</accession>
<reference evidence="1 2" key="1">
    <citation type="submission" date="2014-02" db="EMBL/GenBank/DDBJ databases">
        <title>Single nucleus genome sequencing reveals high similarity among nuclei of an endomycorrhizal fungus.</title>
        <authorList>
            <person name="Lin K."/>
            <person name="Geurts R."/>
            <person name="Zhang Z."/>
            <person name="Limpens E."/>
            <person name="Saunders D.G."/>
            <person name="Mu D."/>
            <person name="Pang E."/>
            <person name="Cao H."/>
            <person name="Cha H."/>
            <person name="Lin T."/>
            <person name="Zhou Q."/>
            <person name="Shang Y."/>
            <person name="Li Y."/>
            <person name="Ivanov S."/>
            <person name="Sharma T."/>
            <person name="Velzen R.V."/>
            <person name="Ruijter N.D."/>
            <person name="Aanen D.K."/>
            <person name="Win J."/>
            <person name="Kamoun S."/>
            <person name="Bisseling T."/>
            <person name="Huang S."/>
        </authorList>
    </citation>
    <scope>NUCLEOTIDE SEQUENCE [LARGE SCALE GENOMIC DNA]</scope>
    <source>
        <strain evidence="2">DAOM197198w</strain>
    </source>
</reference>
<proteinExistence type="predicted"/>
<dbReference type="Proteomes" id="UP000022910">
    <property type="component" value="Unassembled WGS sequence"/>
</dbReference>
<keyword evidence="2" id="KW-1185">Reference proteome</keyword>
<dbReference type="OrthoDB" id="2354532at2759"/>
<comment type="caution">
    <text evidence="1">The sequence shown here is derived from an EMBL/GenBank/DDBJ whole genome shotgun (WGS) entry which is preliminary data.</text>
</comment>
<dbReference type="AlphaFoldDB" id="A0A015JAY2"/>
<protein>
    <recommendedName>
        <fullName evidence="3">F-box domain-containing protein</fullName>
    </recommendedName>
</protein>
<evidence type="ECO:0000313" key="2">
    <source>
        <dbReference type="Proteomes" id="UP000022910"/>
    </source>
</evidence>
<name>A0A015JAY2_RHIIW</name>
<gene>
    <name evidence="1" type="ORF">RirG_146460</name>
</gene>
<evidence type="ECO:0000313" key="1">
    <source>
        <dbReference type="EMBL" id="EXX64055.1"/>
    </source>
</evidence>